<dbReference type="RefSeq" id="WP_092532507.1">
    <property type="nucleotide sequence ID" value="NZ_FOWW01000007.1"/>
</dbReference>
<name>A0A1I5YFD7_9PSEU</name>
<gene>
    <name evidence="1" type="ORF">SAMN05421810_107119</name>
</gene>
<dbReference type="AlphaFoldDB" id="A0A1I5YFD7"/>
<keyword evidence="2" id="KW-1185">Reference proteome</keyword>
<evidence type="ECO:0000313" key="2">
    <source>
        <dbReference type="Proteomes" id="UP000198727"/>
    </source>
</evidence>
<reference evidence="2" key="1">
    <citation type="submission" date="2016-10" db="EMBL/GenBank/DDBJ databases">
        <authorList>
            <person name="Varghese N."/>
            <person name="Submissions S."/>
        </authorList>
    </citation>
    <scope>NUCLEOTIDE SEQUENCE [LARGE SCALE GENOMIC DNA]</scope>
    <source>
        <strain evidence="2">CGMCC 4.5579</strain>
    </source>
</reference>
<dbReference type="EMBL" id="FOWW01000007">
    <property type="protein sequence ID" value="SFQ42919.1"/>
    <property type="molecule type" value="Genomic_DNA"/>
</dbReference>
<accession>A0A1I5YFD7</accession>
<dbReference type="STRING" id="587909.SAMN05421810_107119"/>
<evidence type="ECO:0000313" key="1">
    <source>
        <dbReference type="EMBL" id="SFQ42919.1"/>
    </source>
</evidence>
<dbReference type="Proteomes" id="UP000198727">
    <property type="component" value="Unassembled WGS sequence"/>
</dbReference>
<organism evidence="1 2">
    <name type="scientific">Amycolatopsis arida</name>
    <dbReference type="NCBI Taxonomy" id="587909"/>
    <lineage>
        <taxon>Bacteria</taxon>
        <taxon>Bacillati</taxon>
        <taxon>Actinomycetota</taxon>
        <taxon>Actinomycetes</taxon>
        <taxon>Pseudonocardiales</taxon>
        <taxon>Pseudonocardiaceae</taxon>
        <taxon>Amycolatopsis</taxon>
    </lineage>
</organism>
<protein>
    <submittedName>
        <fullName evidence="1">Uncharacterized protein</fullName>
    </submittedName>
</protein>
<sequence length="59" mass="5839">MLEEKLNIQAEEFGKLDENHAGRIAEAATPVLATPALAGAFVAGAGVVTGAYAAGKAVG</sequence>
<proteinExistence type="predicted"/>